<name>A0A382PTQ1_9ZZZZ</name>
<dbReference type="PROSITE" id="PS00061">
    <property type="entry name" value="ADH_SHORT"/>
    <property type="match status" value="1"/>
</dbReference>
<proteinExistence type="inferred from homology"/>
<dbReference type="Pfam" id="PF00106">
    <property type="entry name" value="adh_short"/>
    <property type="match status" value="1"/>
</dbReference>
<sequence length="302" mass="31954">MSPKTPRRALITGGASGFGLATARALLEQGSQVAIGDVNTDQLKAAARALDHKNLLPLELDVTSKASAEAAVTACGDAFGGLDALVNSAGIIDFAPLEEIREENWDRVIEVDLKGVFLCCQAAAPLLRDSGRRGRIVNIGSDASKVGWPTISSYCAAKFGVVGLTKSFAGEFAPYGVTVNCVCPAGVSTTGMGQYVLEFKKESSGKTPEEILAATASEIPLGRNPTADDIVNAILFFLADGSDFVTGVALDVEAMRSRGRGAKERRSWPATIVDNNSKLHRRRQMAQYRGAVIGLGWMGMLY</sequence>
<dbReference type="CDD" id="cd05233">
    <property type="entry name" value="SDR_c"/>
    <property type="match status" value="1"/>
</dbReference>
<dbReference type="InterPro" id="IPR036291">
    <property type="entry name" value="NAD(P)-bd_dom_sf"/>
</dbReference>
<dbReference type="FunFam" id="3.40.50.720:FF:000084">
    <property type="entry name" value="Short-chain dehydrogenase reductase"/>
    <property type="match status" value="1"/>
</dbReference>
<dbReference type="PANTHER" id="PTHR43639">
    <property type="entry name" value="OXIDOREDUCTASE, SHORT-CHAIN DEHYDROGENASE/REDUCTASE FAMILY (AFU_ORTHOLOGUE AFUA_5G02870)"/>
    <property type="match status" value="1"/>
</dbReference>
<dbReference type="PRINTS" id="PR00080">
    <property type="entry name" value="SDRFAMILY"/>
</dbReference>
<dbReference type="InterPro" id="IPR002347">
    <property type="entry name" value="SDR_fam"/>
</dbReference>
<comment type="similarity">
    <text evidence="1">Belongs to the short-chain dehydrogenases/reductases (SDR) family.</text>
</comment>
<keyword evidence="2" id="KW-0560">Oxidoreductase</keyword>
<feature type="non-terminal residue" evidence="3">
    <location>
        <position position="302"/>
    </location>
</feature>
<dbReference type="AlphaFoldDB" id="A0A382PTQ1"/>
<evidence type="ECO:0000256" key="1">
    <source>
        <dbReference type="ARBA" id="ARBA00006484"/>
    </source>
</evidence>
<dbReference type="GO" id="GO:0016491">
    <property type="term" value="F:oxidoreductase activity"/>
    <property type="evidence" value="ECO:0007669"/>
    <property type="project" value="UniProtKB-KW"/>
</dbReference>
<dbReference type="InterPro" id="IPR020904">
    <property type="entry name" value="Sc_DH/Rdtase_CS"/>
</dbReference>
<evidence type="ECO:0000313" key="3">
    <source>
        <dbReference type="EMBL" id="SVC75362.1"/>
    </source>
</evidence>
<organism evidence="3">
    <name type="scientific">marine metagenome</name>
    <dbReference type="NCBI Taxonomy" id="408172"/>
    <lineage>
        <taxon>unclassified sequences</taxon>
        <taxon>metagenomes</taxon>
        <taxon>ecological metagenomes</taxon>
    </lineage>
</organism>
<dbReference type="PRINTS" id="PR00081">
    <property type="entry name" value="GDHRDH"/>
</dbReference>
<dbReference type="SUPFAM" id="SSF51735">
    <property type="entry name" value="NAD(P)-binding Rossmann-fold domains"/>
    <property type="match status" value="1"/>
</dbReference>
<protein>
    <submittedName>
        <fullName evidence="3">Uncharacterized protein</fullName>
    </submittedName>
</protein>
<gene>
    <name evidence="3" type="ORF">METZ01_LOCUS328216</name>
</gene>
<reference evidence="3" key="1">
    <citation type="submission" date="2018-05" db="EMBL/GenBank/DDBJ databases">
        <authorList>
            <person name="Lanie J.A."/>
            <person name="Ng W.-L."/>
            <person name="Kazmierczak K.M."/>
            <person name="Andrzejewski T.M."/>
            <person name="Davidsen T.M."/>
            <person name="Wayne K.J."/>
            <person name="Tettelin H."/>
            <person name="Glass J.I."/>
            <person name="Rusch D."/>
            <person name="Podicherti R."/>
            <person name="Tsui H.-C.T."/>
            <person name="Winkler M.E."/>
        </authorList>
    </citation>
    <scope>NUCLEOTIDE SEQUENCE</scope>
</reference>
<dbReference type="PANTHER" id="PTHR43639:SF1">
    <property type="entry name" value="SHORT-CHAIN DEHYDROGENASE_REDUCTASE FAMILY PROTEIN"/>
    <property type="match status" value="1"/>
</dbReference>
<accession>A0A382PTQ1</accession>
<dbReference type="Gene3D" id="3.40.50.720">
    <property type="entry name" value="NAD(P)-binding Rossmann-like Domain"/>
    <property type="match status" value="1"/>
</dbReference>
<dbReference type="EMBL" id="UINC01108910">
    <property type="protein sequence ID" value="SVC75362.1"/>
    <property type="molecule type" value="Genomic_DNA"/>
</dbReference>
<evidence type="ECO:0000256" key="2">
    <source>
        <dbReference type="ARBA" id="ARBA00023002"/>
    </source>
</evidence>